<evidence type="ECO:0000313" key="2">
    <source>
        <dbReference type="Proteomes" id="UP000061569"/>
    </source>
</evidence>
<organism evidence="1 2">
    <name type="scientific">Lysobacter enzymogenes</name>
    <dbReference type="NCBI Taxonomy" id="69"/>
    <lineage>
        <taxon>Bacteria</taxon>
        <taxon>Pseudomonadati</taxon>
        <taxon>Pseudomonadota</taxon>
        <taxon>Gammaproteobacteria</taxon>
        <taxon>Lysobacterales</taxon>
        <taxon>Lysobacteraceae</taxon>
        <taxon>Lysobacter</taxon>
    </lineage>
</organism>
<sequence length="399" mass="44303">MPAPLEGLATADPGTLPLSAASSLFQRLRASTPQLARRAPGEHDAARWREHRIGGRRYRVAQPVTFTPYAAARPCSARCLFCSENLRRHDGGAMAQTLRPGPDHFERLSAALAQLRGLPLSWSLSGLESSDDEDWFLRLLATLSAAERDGVQVEERVLYSNGAGFARGRGEELIAALRGFGLSWLELSRHHYDAARNQRIMRFRDGEPVADGAVFERVARQLSAALPLRQVCILQRGGIDDADGVRAYLDWARACGAGTVVFREFSRLDPGYRDNATRRYIDAERAPIDEVLAACMDAPWWPQLTPLRITEGYYFWNLRLREQDSGMEVVFESSDYAAMHRRHASGDIYKLVFHGNGRLCAGWQPDRDVLWPLHEDSAALREASDGASANGATAERADG</sequence>
<dbReference type="InterPro" id="IPR058240">
    <property type="entry name" value="rSAM_sf"/>
</dbReference>
<name>A0A0S2DE42_LYSEN</name>
<dbReference type="EMBL" id="CP013140">
    <property type="protein sequence ID" value="ALN56739.1"/>
    <property type="molecule type" value="Genomic_DNA"/>
</dbReference>
<dbReference type="AlphaFoldDB" id="A0A0S2DE42"/>
<dbReference type="STRING" id="69.GLE_1382"/>
<reference evidence="1 2" key="1">
    <citation type="submission" date="2015-11" db="EMBL/GenBank/DDBJ databases">
        <title>Genome sequences of Lysobacter enzymogenes strain C3 and Lysobacter antibioticus ATCC 29479.</title>
        <authorList>
            <person name="Kobayashi D.Y."/>
        </authorList>
    </citation>
    <scope>NUCLEOTIDE SEQUENCE [LARGE SCALE GENOMIC DNA]</scope>
    <source>
        <strain evidence="1 2">C3</strain>
    </source>
</reference>
<dbReference type="PATRIC" id="fig|69.6.peg.1364"/>
<dbReference type="SUPFAM" id="SSF102114">
    <property type="entry name" value="Radical SAM enzymes"/>
    <property type="match status" value="1"/>
</dbReference>
<evidence type="ECO:0000313" key="1">
    <source>
        <dbReference type="EMBL" id="ALN56739.1"/>
    </source>
</evidence>
<protein>
    <recommendedName>
        <fullName evidence="3">Radical SAM protein</fullName>
    </recommendedName>
</protein>
<gene>
    <name evidence="1" type="ORF">GLE_1382</name>
</gene>
<accession>A0A0S2DE42</accession>
<dbReference type="Proteomes" id="UP000061569">
    <property type="component" value="Chromosome"/>
</dbReference>
<dbReference type="KEGG" id="lez:GLE_1382"/>
<evidence type="ECO:0008006" key="3">
    <source>
        <dbReference type="Google" id="ProtNLM"/>
    </source>
</evidence>
<proteinExistence type="predicted"/>